<evidence type="ECO:0000313" key="1">
    <source>
        <dbReference type="EMBL" id="CEM50510.1"/>
    </source>
</evidence>
<dbReference type="InterPro" id="IPR011990">
    <property type="entry name" value="TPR-like_helical_dom_sf"/>
</dbReference>
<dbReference type="EMBL" id="CDMZ01004690">
    <property type="protein sequence ID" value="CEM50510.1"/>
    <property type="molecule type" value="Genomic_DNA"/>
</dbReference>
<dbReference type="SUPFAM" id="SSF48452">
    <property type="entry name" value="TPR-like"/>
    <property type="match status" value="1"/>
</dbReference>
<name>A0A0G4I0Y9_9ALVE</name>
<reference evidence="1" key="1">
    <citation type="submission" date="2014-11" db="EMBL/GenBank/DDBJ databases">
        <authorList>
            <person name="Otto D Thomas"/>
            <person name="Naeem Raeece"/>
        </authorList>
    </citation>
    <scope>NUCLEOTIDE SEQUENCE</scope>
</reference>
<sequence>MASVLNRLVPSGDGHRLQTPLFPPTLFAATADLFQQEGAQVVEELESEKGKHQAEVMVKPGATIEDAKKFVPRFLEISMELTALSLSNLALSLIDRDKHRTQVVREAPQSISRAYVHLLRPDGPFPTAYPESGSFRAVAEAPALLLDGQVWRWCFPSLPGDETKRATVGVSEPADVEGCCAAEAAKEESVAAAFAERQAAFVPALLAAWEEVRGKAEGSDLSPSSALEIFSKATETCLDAVVDAQKREERFNIKDREEKWGADNVPDSQTVALSVMSVLDAASPLLHTAASLLSLDCSNSLGADPVSGLKVSLPVFSRLSAALIKKATKEKWGVEGAEKEAPESAATSPGEAAAFALMGRGGVKCLNPAIGVVPPKSEEHGRVVGFYPPAIDSALLCASSSLPLGVLAVEGGAKEKESCDLARSVSTWRMRIEWNREAGNGAFRASEFVMAVGFYKNGLQLCEVLGRLQEASSVMLPVSKHEDEESGGEGDGGESDLPRLRVFLLSNCAQAFLKIGRFREARNLAAQALQLDGLHEKSRMRFDAAVAAIEKCGY</sequence>
<dbReference type="Gene3D" id="1.25.40.10">
    <property type="entry name" value="Tetratricopeptide repeat domain"/>
    <property type="match status" value="1"/>
</dbReference>
<protein>
    <recommendedName>
        <fullName evidence="2">Tetratricopeptide repeat-containing protein</fullName>
    </recommendedName>
</protein>
<accession>A0A0G4I0Y9</accession>
<gene>
    <name evidence="1" type="ORF">Cvel_10040</name>
</gene>
<evidence type="ECO:0008006" key="2">
    <source>
        <dbReference type="Google" id="ProtNLM"/>
    </source>
</evidence>
<organism evidence="1">
    <name type="scientific">Chromera velia CCMP2878</name>
    <dbReference type="NCBI Taxonomy" id="1169474"/>
    <lineage>
        <taxon>Eukaryota</taxon>
        <taxon>Sar</taxon>
        <taxon>Alveolata</taxon>
        <taxon>Colpodellida</taxon>
        <taxon>Chromeraceae</taxon>
        <taxon>Chromera</taxon>
    </lineage>
</organism>
<proteinExistence type="predicted"/>
<dbReference type="VEuPathDB" id="CryptoDB:Cvel_10040"/>
<dbReference type="AlphaFoldDB" id="A0A0G4I0Y9"/>